<dbReference type="CDD" id="cd03259">
    <property type="entry name" value="ABC_Carb_Solutes_like"/>
    <property type="match status" value="1"/>
</dbReference>
<dbReference type="GO" id="GO:0016887">
    <property type="term" value="F:ATP hydrolysis activity"/>
    <property type="evidence" value="ECO:0007669"/>
    <property type="project" value="InterPro"/>
</dbReference>
<dbReference type="SUPFAM" id="SSF52540">
    <property type="entry name" value="P-loop containing nucleoside triphosphate hydrolases"/>
    <property type="match status" value="1"/>
</dbReference>
<evidence type="ECO:0000256" key="11">
    <source>
        <dbReference type="ARBA" id="ARBA00023065"/>
    </source>
</evidence>
<keyword evidence="10" id="KW-0408">Iron</keyword>
<proteinExistence type="inferred from homology"/>
<dbReference type="InterPro" id="IPR008995">
    <property type="entry name" value="Mo/tungstate-bd_C_term_dom"/>
</dbReference>
<protein>
    <submittedName>
        <fullName evidence="14">ABC transporter related</fullName>
    </submittedName>
</protein>
<dbReference type="SUPFAM" id="SSF50331">
    <property type="entry name" value="MOP-like"/>
    <property type="match status" value="1"/>
</dbReference>
<name>C4WM45_9HYPH</name>
<evidence type="ECO:0000256" key="4">
    <source>
        <dbReference type="ARBA" id="ARBA00022475"/>
    </source>
</evidence>
<dbReference type="Gene3D" id="3.40.50.300">
    <property type="entry name" value="P-loop containing nucleotide triphosphate hydrolases"/>
    <property type="match status" value="1"/>
</dbReference>
<dbReference type="InterPro" id="IPR015853">
    <property type="entry name" value="ABC_transpr_FbpC"/>
</dbReference>
<evidence type="ECO:0000256" key="8">
    <source>
        <dbReference type="ARBA" id="ARBA00022840"/>
    </source>
</evidence>
<accession>C4WM45</accession>
<dbReference type="Pfam" id="PF00005">
    <property type="entry name" value="ABC_tran"/>
    <property type="match status" value="1"/>
</dbReference>
<dbReference type="InterPro" id="IPR017871">
    <property type="entry name" value="ABC_transporter-like_CS"/>
</dbReference>
<keyword evidence="6" id="KW-0997">Cell inner membrane</keyword>
<keyword evidence="11" id="KW-0406">Ion transport</keyword>
<keyword evidence="4" id="KW-1003">Cell membrane</keyword>
<gene>
    <name evidence="14" type="ORF">OINT_2000917</name>
</gene>
<evidence type="ECO:0000313" key="15">
    <source>
        <dbReference type="Proteomes" id="UP000004386"/>
    </source>
</evidence>
<evidence type="ECO:0000259" key="13">
    <source>
        <dbReference type="PROSITE" id="PS50893"/>
    </source>
</evidence>
<keyword evidence="12" id="KW-0472">Membrane</keyword>
<comment type="subcellular location">
    <subcellularLocation>
        <location evidence="1">Cell inner membrane</location>
    </subcellularLocation>
</comment>
<dbReference type="HOGENOM" id="CLU_000604_1_1_5"/>
<reference evidence="14 15" key="1">
    <citation type="submission" date="2009-05" db="EMBL/GenBank/DDBJ databases">
        <authorList>
            <person name="Setubal J.C."/>
            <person name="Boyle S."/>
            <person name="Crasta O.R."/>
            <person name="Gillespie J.J."/>
            <person name="Kenyon R.W."/>
            <person name="Lu J."/>
            <person name="Mane S."/>
            <person name="Nagrani S."/>
            <person name="Shallom J.M."/>
            <person name="Shallom S."/>
            <person name="Shukla M."/>
            <person name="Snyder E.E."/>
            <person name="Sobral B.W."/>
            <person name="Wattam A.R."/>
            <person name="Will R."/>
            <person name="Williams K."/>
            <person name="Yoo H."/>
            <person name="Munk C."/>
            <person name="Tapia R."/>
            <person name="Green L."/>
            <person name="Rogers Y."/>
            <person name="Detter J.C."/>
            <person name="Bruce D."/>
            <person name="Brettin T.S."/>
            <person name="Tsolis R."/>
        </authorList>
    </citation>
    <scope>NUCLEOTIDE SEQUENCE [LARGE SCALE GENOMIC DNA]</scope>
    <source>
        <strain evidence="14 15">LMG 3301</strain>
    </source>
</reference>
<sequence length="381" mass="41806">MSLYPPELQSGHAILLMDAARNPHDKRQVFGQSGPALTLSGITRQFGAVRALNDVSLDVHEGEIICLVGHSGCGKTSLLRIIAGIDVPDSGTLTMGGQALVGPSVFIEPEKRNVGVVFQDYALFPHLTVRENILFGLRRMPRHAADARTGELLELVSLSHMADRYPHMLSGGEQQRVALIRALAPKPQLLLMDEPFSNLDRGLRARVRRETVALLRELGTTAIIVTHEAEEALSTGDRVVLMRSGEVVQNGPARELHDQPVNRYAADFFCDFNVIPGKVEGNGLVTPFGKIAISAQFGPDAEAFAYLRPRDFTIVTDSETGEASLRGHIEARTFLGEIEELVVRVTDAAPRLRVRTELRLPASSNDIVLRPHWDKALIFPK</sequence>
<dbReference type="AlphaFoldDB" id="C4WM45"/>
<evidence type="ECO:0000256" key="9">
    <source>
        <dbReference type="ARBA" id="ARBA00022967"/>
    </source>
</evidence>
<comment type="caution">
    <text evidence="14">The sequence shown here is derived from an EMBL/GenBank/DDBJ whole genome shotgun (WGS) entry which is preliminary data.</text>
</comment>
<evidence type="ECO:0000256" key="5">
    <source>
        <dbReference type="ARBA" id="ARBA00022496"/>
    </source>
</evidence>
<dbReference type="InterPro" id="IPR027417">
    <property type="entry name" value="P-loop_NTPase"/>
</dbReference>
<dbReference type="Proteomes" id="UP000004386">
    <property type="component" value="Unassembled WGS sequence"/>
</dbReference>
<dbReference type="PANTHER" id="PTHR42781:SF4">
    <property type="entry name" value="SPERMIDINE_PUTRESCINE IMPORT ATP-BINDING PROTEIN POTA"/>
    <property type="match status" value="1"/>
</dbReference>
<dbReference type="InterPro" id="IPR003593">
    <property type="entry name" value="AAA+_ATPase"/>
</dbReference>
<dbReference type="PROSITE" id="PS00211">
    <property type="entry name" value="ABC_TRANSPORTER_1"/>
    <property type="match status" value="1"/>
</dbReference>
<keyword evidence="3" id="KW-0813">Transport</keyword>
<evidence type="ECO:0000256" key="10">
    <source>
        <dbReference type="ARBA" id="ARBA00023004"/>
    </source>
</evidence>
<evidence type="ECO:0000256" key="12">
    <source>
        <dbReference type="ARBA" id="ARBA00023136"/>
    </source>
</evidence>
<organism evidence="14 15">
    <name type="scientific">Brucella intermedia LMG 3301</name>
    <dbReference type="NCBI Taxonomy" id="641118"/>
    <lineage>
        <taxon>Bacteria</taxon>
        <taxon>Pseudomonadati</taxon>
        <taxon>Pseudomonadota</taxon>
        <taxon>Alphaproteobacteria</taxon>
        <taxon>Hyphomicrobiales</taxon>
        <taxon>Brucellaceae</taxon>
        <taxon>Brucella/Ochrobactrum group</taxon>
        <taxon>Brucella</taxon>
    </lineage>
</organism>
<evidence type="ECO:0000313" key="14">
    <source>
        <dbReference type="EMBL" id="EEQ93745.1"/>
    </source>
</evidence>
<evidence type="ECO:0000256" key="3">
    <source>
        <dbReference type="ARBA" id="ARBA00022448"/>
    </source>
</evidence>
<feature type="domain" description="ABC transporter" evidence="13">
    <location>
        <begin position="37"/>
        <end position="269"/>
    </location>
</feature>
<dbReference type="FunFam" id="3.40.50.300:FF:000425">
    <property type="entry name" value="Probable ABC transporter, ATP-binding subunit"/>
    <property type="match status" value="1"/>
</dbReference>
<dbReference type="InterPro" id="IPR003439">
    <property type="entry name" value="ABC_transporter-like_ATP-bd"/>
</dbReference>
<evidence type="ECO:0000256" key="6">
    <source>
        <dbReference type="ARBA" id="ARBA00022519"/>
    </source>
</evidence>
<keyword evidence="9" id="KW-1278">Translocase</keyword>
<keyword evidence="5" id="KW-0410">Iron transport</keyword>
<dbReference type="SMART" id="SM00382">
    <property type="entry name" value="AAA"/>
    <property type="match status" value="1"/>
</dbReference>
<dbReference type="PANTHER" id="PTHR42781">
    <property type="entry name" value="SPERMIDINE/PUTRESCINE IMPORT ATP-BINDING PROTEIN POTA"/>
    <property type="match status" value="1"/>
</dbReference>
<dbReference type="InterPro" id="IPR050093">
    <property type="entry name" value="ABC_SmlMolc_Importer"/>
</dbReference>
<dbReference type="GO" id="GO:0005524">
    <property type="term" value="F:ATP binding"/>
    <property type="evidence" value="ECO:0007669"/>
    <property type="project" value="UniProtKB-KW"/>
</dbReference>
<evidence type="ECO:0000256" key="1">
    <source>
        <dbReference type="ARBA" id="ARBA00004533"/>
    </source>
</evidence>
<dbReference type="GO" id="GO:0015697">
    <property type="term" value="P:quaternary ammonium group transport"/>
    <property type="evidence" value="ECO:0007669"/>
    <property type="project" value="UniProtKB-ARBA"/>
</dbReference>
<dbReference type="GO" id="GO:0015408">
    <property type="term" value="F:ABC-type ferric iron transporter activity"/>
    <property type="evidence" value="ECO:0007669"/>
    <property type="project" value="InterPro"/>
</dbReference>
<dbReference type="EMBL" id="ACQA01000002">
    <property type="protein sequence ID" value="EEQ93745.1"/>
    <property type="molecule type" value="Genomic_DNA"/>
</dbReference>
<keyword evidence="8" id="KW-0067">ATP-binding</keyword>
<dbReference type="PROSITE" id="PS50893">
    <property type="entry name" value="ABC_TRANSPORTER_2"/>
    <property type="match status" value="1"/>
</dbReference>
<comment type="similarity">
    <text evidence="2">Belongs to the ABC transporter superfamily.</text>
</comment>
<evidence type="ECO:0000256" key="7">
    <source>
        <dbReference type="ARBA" id="ARBA00022741"/>
    </source>
</evidence>
<keyword evidence="7" id="KW-0547">Nucleotide-binding</keyword>
<dbReference type="GO" id="GO:0005886">
    <property type="term" value="C:plasma membrane"/>
    <property type="evidence" value="ECO:0007669"/>
    <property type="project" value="UniProtKB-SubCell"/>
</dbReference>
<evidence type="ECO:0000256" key="2">
    <source>
        <dbReference type="ARBA" id="ARBA00005417"/>
    </source>
</evidence>